<name>A0AB33K6D1_9ACTN</name>
<evidence type="ECO:0000313" key="2">
    <source>
        <dbReference type="EMBL" id="BFP51267.1"/>
    </source>
</evidence>
<dbReference type="AlphaFoldDB" id="A0AB33K6D1"/>
<evidence type="ECO:0000256" key="1">
    <source>
        <dbReference type="SAM" id="MobiDB-lite"/>
    </source>
</evidence>
<organism evidence="2">
    <name type="scientific">Streptomyces sp. CMC78</name>
    <dbReference type="NCBI Taxonomy" id="3231512"/>
    <lineage>
        <taxon>Bacteria</taxon>
        <taxon>Bacillati</taxon>
        <taxon>Actinomycetota</taxon>
        <taxon>Actinomycetes</taxon>
        <taxon>Kitasatosporales</taxon>
        <taxon>Streptomycetaceae</taxon>
        <taxon>Streptomyces</taxon>
    </lineage>
</organism>
<protein>
    <submittedName>
        <fullName evidence="2">Uncharacterized protein</fullName>
    </submittedName>
</protein>
<dbReference type="KEGG" id="stcm:SCMC78_10740"/>
<proteinExistence type="predicted"/>
<sequence length="67" mass="6960">MRMALLPDSSHPADRPAPAAEQANEAIRALVDSSGQGWSAAEAATYEVLLIEWAAATRGGPDIIEAA</sequence>
<gene>
    <name evidence="2" type="ORF">SCMC78_10740</name>
</gene>
<dbReference type="EMBL" id="AP035884">
    <property type="protein sequence ID" value="BFP51267.1"/>
    <property type="molecule type" value="Genomic_DNA"/>
</dbReference>
<accession>A0AB33K6D1</accession>
<feature type="region of interest" description="Disordered" evidence="1">
    <location>
        <begin position="1"/>
        <end position="23"/>
    </location>
</feature>
<reference evidence="2" key="1">
    <citation type="submission" date="2024-07" db="EMBL/GenBank/DDBJ databases">
        <title>Complete genome sequences of cellulolytic bacteria, Kitasatospora sp. CMC57 and Streptomyces sp. CMC78, isolated from Japanese agricultural soil.</title>
        <authorList>
            <person name="Hashimoto T."/>
            <person name="Ito M."/>
            <person name="Iwamoto M."/>
            <person name="Fukahori D."/>
            <person name="Shoda T."/>
            <person name="Sakoda M."/>
            <person name="Morohoshi T."/>
            <person name="Mitsuboshi M."/>
            <person name="Nishizawa T."/>
        </authorList>
    </citation>
    <scope>NUCLEOTIDE SEQUENCE</scope>
    <source>
        <strain evidence="2">CMC78</strain>
    </source>
</reference>